<evidence type="ECO:0000259" key="8">
    <source>
        <dbReference type="Pfam" id="PF17676"/>
    </source>
</evidence>
<gene>
    <name evidence="9" type="ORF">FDF74_09050</name>
</gene>
<dbReference type="InterPro" id="IPR040449">
    <property type="entry name" value="Peptidase_S66_N"/>
</dbReference>
<dbReference type="SUPFAM" id="SSF52317">
    <property type="entry name" value="Class I glutamine amidotransferase-like"/>
    <property type="match status" value="1"/>
</dbReference>
<dbReference type="InterPro" id="IPR027461">
    <property type="entry name" value="Carboxypeptidase_A_C_sf"/>
</dbReference>
<dbReference type="GO" id="GO:0004180">
    <property type="term" value="F:carboxypeptidase activity"/>
    <property type="evidence" value="ECO:0007669"/>
    <property type="project" value="UniProtKB-KW"/>
</dbReference>
<comment type="similarity">
    <text evidence="1">Belongs to the peptidase S66 family.</text>
</comment>
<dbReference type="InterPro" id="IPR027478">
    <property type="entry name" value="LdcA_N"/>
</dbReference>
<evidence type="ECO:0000256" key="2">
    <source>
        <dbReference type="ARBA" id="ARBA00022645"/>
    </source>
</evidence>
<feature type="active site" description="Nucleophile" evidence="6">
    <location>
        <position position="108"/>
    </location>
</feature>
<reference evidence="9 10" key="1">
    <citation type="submission" date="2019-04" db="EMBL/GenBank/DDBJ databases">
        <title>Genome sequencing of Clostridium botulinum Groups I-IV and Clostridium butyricum.</title>
        <authorList>
            <person name="Brunt J."/>
            <person name="Van Vliet A.H.M."/>
            <person name="Stringer S.C."/>
            <person name="Carter A.T."/>
            <person name="Peck M.W."/>
        </authorList>
    </citation>
    <scope>NUCLEOTIDE SEQUENCE [LARGE SCALE GENOMIC DNA]</scope>
    <source>
        <strain evidence="9 10">IFR 18/094</strain>
    </source>
</reference>
<dbReference type="SUPFAM" id="SSF141986">
    <property type="entry name" value="LD-carboxypeptidase A C-terminal domain-like"/>
    <property type="match status" value="1"/>
</dbReference>
<keyword evidence="3" id="KW-0645">Protease</keyword>
<dbReference type="InterPro" id="IPR003507">
    <property type="entry name" value="S66_fam"/>
</dbReference>
<dbReference type="PANTHER" id="PTHR30237:SF2">
    <property type="entry name" value="MUREIN TETRAPEPTIDE CARBOXYPEPTIDASE"/>
    <property type="match status" value="1"/>
</dbReference>
<dbReference type="InterPro" id="IPR040921">
    <property type="entry name" value="Peptidase_S66C"/>
</dbReference>
<keyword evidence="5" id="KW-0720">Serine protease</keyword>
<evidence type="ECO:0000256" key="6">
    <source>
        <dbReference type="PIRSR" id="PIRSR028757-1"/>
    </source>
</evidence>
<keyword evidence="2 9" id="KW-0121">Carboxypeptidase</keyword>
<evidence type="ECO:0000256" key="5">
    <source>
        <dbReference type="ARBA" id="ARBA00022825"/>
    </source>
</evidence>
<dbReference type="RefSeq" id="WP_163249409.1">
    <property type="nucleotide sequence ID" value="NZ_SXDP01000007.1"/>
</dbReference>
<dbReference type="Pfam" id="PF17676">
    <property type="entry name" value="Peptidase_S66C"/>
    <property type="match status" value="1"/>
</dbReference>
<evidence type="ECO:0000256" key="4">
    <source>
        <dbReference type="ARBA" id="ARBA00022801"/>
    </source>
</evidence>
<evidence type="ECO:0000256" key="3">
    <source>
        <dbReference type="ARBA" id="ARBA00022670"/>
    </source>
</evidence>
<dbReference type="InterPro" id="IPR029062">
    <property type="entry name" value="Class_I_gatase-like"/>
</dbReference>
<dbReference type="Gene3D" id="3.40.50.10740">
    <property type="entry name" value="Class I glutamine amidotransferase-like"/>
    <property type="match status" value="1"/>
</dbReference>
<feature type="active site" description="Charge relay system" evidence="6">
    <location>
        <position position="275"/>
    </location>
</feature>
<feature type="active site" description="Charge relay system" evidence="6">
    <location>
        <position position="205"/>
    </location>
</feature>
<evidence type="ECO:0000256" key="1">
    <source>
        <dbReference type="ARBA" id="ARBA00010233"/>
    </source>
</evidence>
<dbReference type="GO" id="GO:0008236">
    <property type="term" value="F:serine-type peptidase activity"/>
    <property type="evidence" value="ECO:0007669"/>
    <property type="project" value="UniProtKB-KW"/>
</dbReference>
<organism evidence="9 10">
    <name type="scientific">Clostridium niameyense</name>
    <dbReference type="NCBI Taxonomy" id="1622073"/>
    <lineage>
        <taxon>Bacteria</taxon>
        <taxon>Bacillati</taxon>
        <taxon>Bacillota</taxon>
        <taxon>Clostridia</taxon>
        <taxon>Eubacteriales</taxon>
        <taxon>Clostridiaceae</taxon>
        <taxon>Clostridium</taxon>
    </lineage>
</organism>
<keyword evidence="4" id="KW-0378">Hydrolase</keyword>
<name>A0A6M0RCN3_9CLOT</name>
<keyword evidence="10" id="KW-1185">Reference proteome</keyword>
<comment type="caution">
    <text evidence="9">The sequence shown here is derived from an EMBL/GenBank/DDBJ whole genome shotgun (WGS) entry which is preliminary data.</text>
</comment>
<protein>
    <submittedName>
        <fullName evidence="9">LD-carboxypeptidase</fullName>
    </submittedName>
</protein>
<feature type="domain" description="LD-carboxypeptidase N-terminal" evidence="7">
    <location>
        <begin position="12"/>
        <end position="127"/>
    </location>
</feature>
<dbReference type="GO" id="GO:0006508">
    <property type="term" value="P:proteolysis"/>
    <property type="evidence" value="ECO:0007669"/>
    <property type="project" value="UniProtKB-KW"/>
</dbReference>
<dbReference type="EMBL" id="SXDP01000007">
    <property type="protein sequence ID" value="NEZ47339.1"/>
    <property type="molecule type" value="Genomic_DNA"/>
</dbReference>
<dbReference type="CDD" id="cd07025">
    <property type="entry name" value="Peptidase_S66"/>
    <property type="match status" value="1"/>
</dbReference>
<sequence>MILNHLNIGDTIGIVSPASPVKTDYLKKGVNYLKSLGFNIKEGKYVYNKWGHLAGSDEDRAKDLMNMFLDDSVDMILCTRGGYGSMRILPYLNLDMIKKNPKIFGGFSDITILLNLFYSQCDFPTFHCPMVSCKFEDEFTTKSFLNTIMNTKTPYFIKNPPDVQMESITDEVIEGTLVGGNLSLICNTIGTPYEIDTKDKILFIEEIGEPPYKIDRMLTQLILSNKLSSCKGIIVGQFTNCTLPHYQRSLTTSEVIYDRIVKLNKPTLLNFMSGHSYPKLTLPIGAKIKLNCKNSSLEVISKIIK</sequence>
<dbReference type="Proteomes" id="UP000473885">
    <property type="component" value="Unassembled WGS sequence"/>
</dbReference>
<proteinExistence type="inferred from homology"/>
<evidence type="ECO:0000259" key="7">
    <source>
        <dbReference type="Pfam" id="PF02016"/>
    </source>
</evidence>
<dbReference type="Gene3D" id="3.50.30.60">
    <property type="entry name" value="LD-carboxypeptidase A C-terminal domain-like"/>
    <property type="match status" value="1"/>
</dbReference>
<evidence type="ECO:0000313" key="9">
    <source>
        <dbReference type="EMBL" id="NEZ47339.1"/>
    </source>
</evidence>
<feature type="domain" description="LD-carboxypeptidase C-terminal" evidence="8">
    <location>
        <begin position="174"/>
        <end position="290"/>
    </location>
</feature>
<dbReference type="Pfam" id="PF02016">
    <property type="entry name" value="Peptidase_S66"/>
    <property type="match status" value="1"/>
</dbReference>
<dbReference type="PANTHER" id="PTHR30237">
    <property type="entry name" value="MURAMOYLTETRAPEPTIDE CARBOXYPEPTIDASE"/>
    <property type="match status" value="1"/>
</dbReference>
<dbReference type="AlphaFoldDB" id="A0A6M0RCN3"/>
<accession>A0A6M0RCN3</accession>
<dbReference type="PIRSF" id="PIRSF028757">
    <property type="entry name" value="LD-carboxypeptidase"/>
    <property type="match status" value="1"/>
</dbReference>
<evidence type="ECO:0000313" key="10">
    <source>
        <dbReference type="Proteomes" id="UP000473885"/>
    </source>
</evidence>